<feature type="region of interest" description="Disordered" evidence="1">
    <location>
        <begin position="1"/>
        <end position="33"/>
    </location>
</feature>
<dbReference type="EMBL" id="HBUF01341329">
    <property type="protein sequence ID" value="CAG6703969.1"/>
    <property type="molecule type" value="Transcribed_RNA"/>
</dbReference>
<reference evidence="2" key="1">
    <citation type="submission" date="2021-05" db="EMBL/GenBank/DDBJ databases">
        <authorList>
            <person name="Alioto T."/>
            <person name="Alioto T."/>
            <person name="Gomez Garrido J."/>
        </authorList>
    </citation>
    <scope>NUCLEOTIDE SEQUENCE</scope>
</reference>
<evidence type="ECO:0008006" key="3">
    <source>
        <dbReference type="Google" id="ProtNLM"/>
    </source>
</evidence>
<evidence type="ECO:0000313" key="2">
    <source>
        <dbReference type="EMBL" id="CAG6703972.1"/>
    </source>
</evidence>
<protein>
    <recommendedName>
        <fullName evidence="3">SGNH hydrolase-type esterase domain-containing protein</fullName>
    </recommendedName>
</protein>
<feature type="compositionally biased region" description="Low complexity" evidence="1">
    <location>
        <begin position="52"/>
        <end position="62"/>
    </location>
</feature>
<dbReference type="InterPro" id="IPR036514">
    <property type="entry name" value="SGNH_hydro_sf"/>
</dbReference>
<feature type="compositionally biased region" description="Basic and acidic residues" evidence="1">
    <location>
        <begin position="72"/>
        <end position="85"/>
    </location>
</feature>
<accession>A0A8D8UG21</accession>
<dbReference type="EMBL" id="HBUF01341330">
    <property type="protein sequence ID" value="CAG6703972.1"/>
    <property type="molecule type" value="Transcribed_RNA"/>
</dbReference>
<organism evidence="2">
    <name type="scientific">Cacopsylla melanoneura</name>
    <dbReference type="NCBI Taxonomy" id="428564"/>
    <lineage>
        <taxon>Eukaryota</taxon>
        <taxon>Metazoa</taxon>
        <taxon>Ecdysozoa</taxon>
        <taxon>Arthropoda</taxon>
        <taxon>Hexapoda</taxon>
        <taxon>Insecta</taxon>
        <taxon>Pterygota</taxon>
        <taxon>Neoptera</taxon>
        <taxon>Paraneoptera</taxon>
        <taxon>Hemiptera</taxon>
        <taxon>Sternorrhyncha</taxon>
        <taxon>Psylloidea</taxon>
        <taxon>Psyllidae</taxon>
        <taxon>Psyllinae</taxon>
        <taxon>Cacopsylla</taxon>
    </lineage>
</organism>
<dbReference type="EMBL" id="HBUF01341331">
    <property type="protein sequence ID" value="CAG6703975.1"/>
    <property type="molecule type" value="Transcribed_RNA"/>
</dbReference>
<name>A0A8D8UG21_9HEMI</name>
<dbReference type="Gene3D" id="3.40.50.1110">
    <property type="entry name" value="SGNH hydrolase"/>
    <property type="match status" value="1"/>
</dbReference>
<feature type="compositionally biased region" description="Polar residues" evidence="1">
    <location>
        <begin position="1"/>
        <end position="21"/>
    </location>
</feature>
<feature type="region of interest" description="Disordered" evidence="1">
    <location>
        <begin position="52"/>
        <end position="85"/>
    </location>
</feature>
<evidence type="ECO:0000256" key="1">
    <source>
        <dbReference type="SAM" id="MobiDB-lite"/>
    </source>
</evidence>
<feature type="compositionally biased region" description="Polar residues" evidence="1">
    <location>
        <begin position="316"/>
        <end position="352"/>
    </location>
</feature>
<dbReference type="AlphaFoldDB" id="A0A8D8UG21"/>
<sequence>MDDTIQQYMTPEVITLNSDQPLSPPDPKILRPVTDEEIRNWYKEEQRIRKNANNLQNQNQMNTRDTNQSQNQERRSTEETPKEYKRILIVGDSHTRETDSILKRYVPKQCSVKTICKPGFQLDQIVNLIIPEKIGPDTLTCVIVGTNDVFKTKWEKIENSLANLMLKLKDHTILFVLTPPRFDVKKINRHIANLNTRIKYYLAKHKNCTLLDTHNFLHIDKYNRDLVHLNLKGKNTLCYRIVKRMFGKVTQQTYSTYYTQYTRTQRSYLQPQYMHRHQYKHYNQNDDTYRRQARNQTVTFSDNINDTNNLHHKNVSTKTGQQTTQPYNNQSAPRQHHQNTNTNPLAHTQTRVQPRPPSYRDALMKNNRQHNIQYMQSHSQHIQLSNRFAPLQSRPYFQTQLTTLV</sequence>
<feature type="region of interest" description="Disordered" evidence="1">
    <location>
        <begin position="300"/>
        <end position="355"/>
    </location>
</feature>
<dbReference type="SUPFAM" id="SSF52266">
    <property type="entry name" value="SGNH hydrolase"/>
    <property type="match status" value="1"/>
</dbReference>
<proteinExistence type="predicted"/>